<evidence type="ECO:0000313" key="1">
    <source>
        <dbReference type="EMBL" id="GIY47350.1"/>
    </source>
</evidence>
<name>A0AAV4TMJ9_9ARAC</name>
<protein>
    <submittedName>
        <fullName evidence="1">Uncharacterized protein</fullName>
    </submittedName>
</protein>
<reference evidence="1 2" key="1">
    <citation type="submission" date="2021-06" db="EMBL/GenBank/DDBJ databases">
        <title>Caerostris darwini draft genome.</title>
        <authorList>
            <person name="Kono N."/>
            <person name="Arakawa K."/>
        </authorList>
    </citation>
    <scope>NUCLEOTIDE SEQUENCE [LARGE SCALE GENOMIC DNA]</scope>
</reference>
<comment type="caution">
    <text evidence="1">The sequence shown here is derived from an EMBL/GenBank/DDBJ whole genome shotgun (WGS) entry which is preliminary data.</text>
</comment>
<dbReference type="EMBL" id="BPLQ01009917">
    <property type="protein sequence ID" value="GIY47350.1"/>
    <property type="molecule type" value="Genomic_DNA"/>
</dbReference>
<accession>A0AAV4TMJ9</accession>
<dbReference type="AlphaFoldDB" id="A0AAV4TMJ9"/>
<proteinExistence type="predicted"/>
<sequence>MLGNRTDLYIFQGGLDIGIHYCTKVILSQVGLFRDTVGPDFLFMDVNATTHSTVAVPELLKTKYIYRLFWAITYTDQNRIRAGPTRGMFDFK</sequence>
<keyword evidence="2" id="KW-1185">Reference proteome</keyword>
<evidence type="ECO:0000313" key="2">
    <source>
        <dbReference type="Proteomes" id="UP001054837"/>
    </source>
</evidence>
<gene>
    <name evidence="1" type="ORF">CDAR_501841</name>
</gene>
<dbReference type="Proteomes" id="UP001054837">
    <property type="component" value="Unassembled WGS sequence"/>
</dbReference>
<organism evidence="1 2">
    <name type="scientific">Caerostris darwini</name>
    <dbReference type="NCBI Taxonomy" id="1538125"/>
    <lineage>
        <taxon>Eukaryota</taxon>
        <taxon>Metazoa</taxon>
        <taxon>Ecdysozoa</taxon>
        <taxon>Arthropoda</taxon>
        <taxon>Chelicerata</taxon>
        <taxon>Arachnida</taxon>
        <taxon>Araneae</taxon>
        <taxon>Araneomorphae</taxon>
        <taxon>Entelegynae</taxon>
        <taxon>Araneoidea</taxon>
        <taxon>Araneidae</taxon>
        <taxon>Caerostris</taxon>
    </lineage>
</organism>